<dbReference type="GO" id="GO:0050518">
    <property type="term" value="F:2-C-methyl-D-erythritol 4-phosphate cytidylyltransferase activity"/>
    <property type="evidence" value="ECO:0007669"/>
    <property type="project" value="TreeGrafter"/>
</dbReference>
<dbReference type="PANTHER" id="PTHR32125">
    <property type="entry name" value="2-C-METHYL-D-ERYTHRITOL 4-PHOSPHATE CYTIDYLYLTRANSFERASE, CHLOROPLASTIC"/>
    <property type="match status" value="1"/>
</dbReference>
<dbReference type="STRING" id="3827.A0A3Q7Y326"/>
<dbReference type="PANTHER" id="PTHR32125:SF4">
    <property type="entry name" value="2-C-METHYL-D-ERYTHRITOL 4-PHOSPHATE CYTIDYLYLTRANSFERASE, CHLOROPLASTIC"/>
    <property type="match status" value="1"/>
</dbReference>
<sequence>MLSNLPFQNCHLTPPLASGHAVGSTSSSFIAFNSNRLQRSPVARLAPFSRLYSLFLTSSSSILTDSGHKVCLNKNVLSVPKSNSRLTFCSALASQEQESESVVKQRSVSVVLLAGGKGKRMGANMPKQYFPLLGQPIALYRSYGLLNGAAVLGVPFNDYNQRGKH</sequence>
<name>A0A3Q7Y326_CICAR</name>
<protein>
    <submittedName>
        <fullName evidence="2">Uncharacterized protein LOC101512669</fullName>
    </submittedName>
</protein>
<dbReference type="Gene3D" id="3.90.550.10">
    <property type="entry name" value="Spore Coat Polysaccharide Biosynthesis Protein SpsA, Chain A"/>
    <property type="match status" value="1"/>
</dbReference>
<gene>
    <name evidence="2" type="primary">LOC101512669</name>
</gene>
<dbReference type="OrthoDB" id="414267at2759"/>
<dbReference type="InterPro" id="IPR029044">
    <property type="entry name" value="Nucleotide-diphossugar_trans"/>
</dbReference>
<dbReference type="Proteomes" id="UP000087171">
    <property type="component" value="Chromosome Ca7"/>
</dbReference>
<reference evidence="1" key="1">
    <citation type="journal article" date="2013" name="Nat. Biotechnol.">
        <title>Draft genome sequence of chickpea (Cicer arietinum) provides a resource for trait improvement.</title>
        <authorList>
            <person name="Varshney R.K."/>
            <person name="Song C."/>
            <person name="Saxena R.K."/>
            <person name="Azam S."/>
            <person name="Yu S."/>
            <person name="Sharpe A.G."/>
            <person name="Cannon S."/>
            <person name="Baek J."/>
            <person name="Rosen B.D."/>
            <person name="Tar'an B."/>
            <person name="Millan T."/>
            <person name="Zhang X."/>
            <person name="Ramsay L.D."/>
            <person name="Iwata A."/>
            <person name="Wang Y."/>
            <person name="Nelson W."/>
            <person name="Farmer A.D."/>
            <person name="Gaur P.M."/>
            <person name="Soderlund C."/>
            <person name="Penmetsa R.V."/>
            <person name="Xu C."/>
            <person name="Bharti A.K."/>
            <person name="He W."/>
            <person name="Winter P."/>
            <person name="Zhao S."/>
            <person name="Hane J.K."/>
            <person name="Carrasquilla-Garcia N."/>
            <person name="Condie J.A."/>
            <person name="Upadhyaya H.D."/>
            <person name="Luo M.C."/>
            <person name="Thudi M."/>
            <person name="Gowda C.L."/>
            <person name="Singh N.P."/>
            <person name="Lichtenzveig J."/>
            <person name="Gali K.K."/>
            <person name="Rubio J."/>
            <person name="Nadarajan N."/>
            <person name="Dolezel J."/>
            <person name="Bansal K.C."/>
            <person name="Xu X."/>
            <person name="Edwards D."/>
            <person name="Zhang G."/>
            <person name="Kahl G."/>
            <person name="Gil J."/>
            <person name="Singh K.B."/>
            <person name="Datta S.K."/>
            <person name="Jackson S.A."/>
            <person name="Wang J."/>
            <person name="Cook D.R."/>
        </authorList>
    </citation>
    <scope>NUCLEOTIDE SEQUENCE [LARGE SCALE GENOMIC DNA]</scope>
    <source>
        <strain evidence="1">cv. CDC Frontier</strain>
    </source>
</reference>
<reference evidence="2" key="2">
    <citation type="submission" date="2025-08" db="UniProtKB">
        <authorList>
            <consortium name="RefSeq"/>
        </authorList>
    </citation>
    <scope>IDENTIFICATION</scope>
    <source>
        <tissue evidence="2">Etiolated seedlings</tissue>
    </source>
</reference>
<proteinExistence type="predicted"/>
<dbReference type="AlphaFoldDB" id="A0A3Q7Y326"/>
<evidence type="ECO:0000313" key="2">
    <source>
        <dbReference type="RefSeq" id="XP_027192361.1"/>
    </source>
</evidence>
<accession>A0A3Q7Y326</accession>
<dbReference type="RefSeq" id="XP_027192361.1">
    <property type="nucleotide sequence ID" value="XM_027336560.1"/>
</dbReference>
<evidence type="ECO:0000313" key="1">
    <source>
        <dbReference type="Proteomes" id="UP000087171"/>
    </source>
</evidence>
<keyword evidence="1" id="KW-1185">Reference proteome</keyword>
<dbReference type="SUPFAM" id="SSF53448">
    <property type="entry name" value="Nucleotide-diphospho-sugar transferases"/>
    <property type="match status" value="2"/>
</dbReference>
<dbReference type="InterPro" id="IPR050088">
    <property type="entry name" value="IspD/TarI_cytidylyltransf_bact"/>
</dbReference>
<organism evidence="1 2">
    <name type="scientific">Cicer arietinum</name>
    <name type="common">Chickpea</name>
    <name type="synonym">Garbanzo</name>
    <dbReference type="NCBI Taxonomy" id="3827"/>
    <lineage>
        <taxon>Eukaryota</taxon>
        <taxon>Viridiplantae</taxon>
        <taxon>Streptophyta</taxon>
        <taxon>Embryophyta</taxon>
        <taxon>Tracheophyta</taxon>
        <taxon>Spermatophyta</taxon>
        <taxon>Magnoliopsida</taxon>
        <taxon>eudicotyledons</taxon>
        <taxon>Gunneridae</taxon>
        <taxon>Pentapetalae</taxon>
        <taxon>rosids</taxon>
        <taxon>fabids</taxon>
        <taxon>Fabales</taxon>
        <taxon>Fabaceae</taxon>
        <taxon>Papilionoideae</taxon>
        <taxon>50 kb inversion clade</taxon>
        <taxon>NPAAA clade</taxon>
        <taxon>Hologalegina</taxon>
        <taxon>IRL clade</taxon>
        <taxon>Cicereae</taxon>
        <taxon>Cicer</taxon>
    </lineage>
</organism>